<dbReference type="SUPFAM" id="SSF53807">
    <property type="entry name" value="Helical backbone' metal receptor"/>
    <property type="match status" value="1"/>
</dbReference>
<keyword evidence="3" id="KW-0732">Signal</keyword>
<evidence type="ECO:0000313" key="6">
    <source>
        <dbReference type="EMBL" id="QCD67254.1"/>
    </source>
</evidence>
<dbReference type="RefSeq" id="WP_012807506.1">
    <property type="nucleotide sequence ID" value="NZ_CP039376.1"/>
</dbReference>
<dbReference type="InterPro" id="IPR051313">
    <property type="entry name" value="Bact_iron-sidero_bind"/>
</dbReference>
<evidence type="ECO:0000256" key="2">
    <source>
        <dbReference type="ARBA" id="ARBA00022448"/>
    </source>
</evidence>
<comment type="subcellular location">
    <subcellularLocation>
        <location evidence="1">Cell envelope</location>
    </subcellularLocation>
</comment>
<proteinExistence type="predicted"/>
<dbReference type="PANTHER" id="PTHR30532">
    <property type="entry name" value="IRON III DICITRATE-BINDING PERIPLASMIC PROTEIN"/>
    <property type="match status" value="1"/>
</dbReference>
<protein>
    <submittedName>
        <fullName evidence="6">Fe3+-hydroxamate ABC transporter substrate-binding protein</fullName>
    </submittedName>
</protein>
<geneLocation type="plasmid" evidence="6">
    <name>unnamed1</name>
</geneLocation>
<reference evidence="6 7" key="1">
    <citation type="submission" date="2019-04" db="EMBL/GenBank/DDBJ databases">
        <title>Complete genome sequence of Arthrobacter sp. ZXY-2 associated with effective atrazine degradation and salt adaptation.</title>
        <authorList>
            <person name="Zhao X."/>
        </authorList>
    </citation>
    <scope>NUCLEOTIDE SEQUENCE [LARGE SCALE GENOMIC DNA]</scope>
    <source>
        <strain evidence="7">ZP60</strain>
        <plasmid evidence="6 7">unnamed1</plasmid>
    </source>
</reference>
<evidence type="ECO:0000256" key="4">
    <source>
        <dbReference type="SAM" id="MobiDB-lite"/>
    </source>
</evidence>
<keyword evidence="2" id="KW-0813">Transport</keyword>
<evidence type="ECO:0000256" key="3">
    <source>
        <dbReference type="ARBA" id="ARBA00022729"/>
    </source>
</evidence>
<keyword evidence="6" id="KW-0614">Plasmid</keyword>
<evidence type="ECO:0000256" key="1">
    <source>
        <dbReference type="ARBA" id="ARBA00004196"/>
    </source>
</evidence>
<dbReference type="GeneID" id="8409416"/>
<reference evidence="6 7" key="2">
    <citation type="submission" date="2019-04" db="EMBL/GenBank/DDBJ databases">
        <authorList>
            <person name="Yang S."/>
            <person name="Wei W."/>
        </authorList>
    </citation>
    <scope>NUCLEOTIDE SEQUENCE [LARGE SCALE GENOMIC DNA]</scope>
    <source>
        <strain evidence="7">ZP60</strain>
        <plasmid evidence="6 7">unnamed1</plasmid>
    </source>
</reference>
<sequence>MALDDTTHRVPTRREYIKGGTTLLGVGLLAGCSESESESISTEQPTTSETQAETTTENRSYTVTMEPVGDVEFDSVPESVTVYNPDYIDMMVALGHGDAVESVWYKSRYVTRHYDELDGVSIDVSALTQLYSDGIAKEVFYDIGGDLHLMDPNLLVNKYKNIEQSDIEELESEIAPFFGNTIFRRTDDWHTYRYYTLYEAFEKVAAVFQERERYEAIRSIHDDVVADVEARVPGPDARPNAALVWQGENEPEEFYPYRLSGKGANKEHFHTLGITDAFAGTGVDGLSTTDRGTLDYETLLEVDPDAILLRGHGDKSREEFRNTVLSFMREHSVASQLTAVENETVFRGGPIYAGPLHNLFLLERFAQSFFPDIFTEDQLFDHQRVAEIVTDSA</sequence>
<name>A0A4D6KGP5_9EURY</name>
<gene>
    <name evidence="6" type="ORF">E5139_16560</name>
</gene>
<organism evidence="6 7">
    <name type="scientific">Halomicrobium mukohataei</name>
    <dbReference type="NCBI Taxonomy" id="57705"/>
    <lineage>
        <taxon>Archaea</taxon>
        <taxon>Methanobacteriati</taxon>
        <taxon>Methanobacteriota</taxon>
        <taxon>Stenosarchaea group</taxon>
        <taxon>Halobacteria</taxon>
        <taxon>Halobacteriales</taxon>
        <taxon>Haloarculaceae</taxon>
        <taxon>Halomicrobium</taxon>
    </lineage>
</organism>
<dbReference type="Gene3D" id="3.40.50.1980">
    <property type="entry name" value="Nitrogenase molybdenum iron protein domain"/>
    <property type="match status" value="2"/>
</dbReference>
<feature type="domain" description="Fe/B12 periplasmic-binding" evidence="5">
    <location>
        <begin position="81"/>
        <end position="350"/>
    </location>
</feature>
<dbReference type="EMBL" id="CP039376">
    <property type="protein sequence ID" value="QCD67254.1"/>
    <property type="molecule type" value="Genomic_DNA"/>
</dbReference>
<accession>A0A4D6KGP5</accession>
<feature type="compositionally biased region" description="Low complexity" evidence="4">
    <location>
        <begin position="38"/>
        <end position="57"/>
    </location>
</feature>
<dbReference type="Pfam" id="PF01497">
    <property type="entry name" value="Peripla_BP_2"/>
    <property type="match status" value="1"/>
</dbReference>
<dbReference type="AlphaFoldDB" id="A0A4D6KGP5"/>
<dbReference type="InterPro" id="IPR002491">
    <property type="entry name" value="ABC_transptr_periplasmic_BD"/>
</dbReference>
<dbReference type="Proteomes" id="UP000297053">
    <property type="component" value="Plasmid unnamed1"/>
</dbReference>
<feature type="region of interest" description="Disordered" evidence="4">
    <location>
        <begin position="34"/>
        <end position="58"/>
    </location>
</feature>
<dbReference type="PANTHER" id="PTHR30532:SF1">
    <property type="entry name" value="IRON(3+)-HYDROXAMATE-BINDING PROTEIN FHUD"/>
    <property type="match status" value="1"/>
</dbReference>
<evidence type="ECO:0000313" key="7">
    <source>
        <dbReference type="Proteomes" id="UP000297053"/>
    </source>
</evidence>
<evidence type="ECO:0000259" key="5">
    <source>
        <dbReference type="Pfam" id="PF01497"/>
    </source>
</evidence>
<dbReference type="KEGG" id="halz:E5139_16560"/>